<reference evidence="9 10" key="1">
    <citation type="submission" date="2023-07" db="EMBL/GenBank/DDBJ databases">
        <title>Genomic Encyclopedia of Type Strains, Phase IV (KMG-IV): sequencing the most valuable type-strain genomes for metagenomic binning, comparative biology and taxonomic classification.</title>
        <authorList>
            <person name="Goeker M."/>
        </authorList>
    </citation>
    <scope>NUCLEOTIDE SEQUENCE [LARGE SCALE GENOMIC DNA]</scope>
    <source>
        <strain evidence="9 10">DSM 3770</strain>
    </source>
</reference>
<dbReference type="SUPFAM" id="SSF64518">
    <property type="entry name" value="Phase 1 flagellin"/>
    <property type="match status" value="1"/>
</dbReference>
<comment type="similarity">
    <text evidence="3">Belongs to the flagella basal body rod proteins family.</text>
</comment>
<evidence type="ECO:0000256" key="2">
    <source>
        <dbReference type="ARBA" id="ARBA00004613"/>
    </source>
</evidence>
<keyword evidence="6" id="KW-0975">Bacterial flagellum</keyword>
<evidence type="ECO:0000256" key="6">
    <source>
        <dbReference type="ARBA" id="ARBA00023143"/>
    </source>
</evidence>
<dbReference type="EMBL" id="JAUSVY010000009">
    <property type="protein sequence ID" value="MDQ0506681.1"/>
    <property type="molecule type" value="Genomic_DNA"/>
</dbReference>
<comment type="subcellular location">
    <subcellularLocation>
        <location evidence="1">Bacterial flagellum</location>
    </subcellularLocation>
    <subcellularLocation>
        <location evidence="2">Secreted</location>
    </subcellularLocation>
</comment>
<evidence type="ECO:0000313" key="9">
    <source>
        <dbReference type="EMBL" id="MDQ0506681.1"/>
    </source>
</evidence>
<evidence type="ECO:0000313" key="10">
    <source>
        <dbReference type="Proteomes" id="UP001241747"/>
    </source>
</evidence>
<protein>
    <recommendedName>
        <fullName evidence="4">Flagellar hook-associated protein 1</fullName>
    </recommendedName>
</protein>
<dbReference type="NCBIfam" id="TIGR02492">
    <property type="entry name" value="flgK_ends"/>
    <property type="match status" value="1"/>
</dbReference>
<keyword evidence="9" id="KW-0282">Flagellum</keyword>
<dbReference type="Pfam" id="PF06429">
    <property type="entry name" value="Flg_bbr_C"/>
    <property type="match status" value="1"/>
</dbReference>
<gene>
    <name evidence="9" type="ORF">QOZ94_003495</name>
</gene>
<accession>A0ABU0LHR4</accession>
<proteinExistence type="inferred from homology"/>
<keyword evidence="5" id="KW-0964">Secreted</keyword>
<dbReference type="InterPro" id="IPR002371">
    <property type="entry name" value="FlgK"/>
</dbReference>
<sequence>MSLSATFNTARSSLQATSTRLSVSASNVASADDTSTSRKIAVVTTTSDGGSKVVNITRASDSALYDRMLSATSSSSKLSAIDSGLTVLQQTVGDTESETSPAALLGVFSSALSSAANAPDDSALAASAVTAAQNVAQSLNDASETVQKVRTDADSSIATSVSNVNDLLAKFQAANDAVVQGTAIGANVTDALDRRDAILSDLSEEMGISTLTRANNDVAIYTDSGVTLFDKSARSVTFQASGALDATSSGNAVYVDGVAVAGPGASSSMTLKSGAIAGYAELRDDVAVTYQTQLDEVARGLITAFAETDQTGGTTTLAGLFTAGSGDTSVPSSLVAGLAGNITVNAAADSTQGGSPFTLRDGGMNGASYVYNADSEASYSTRLTELIGALSASQTYDSSSQLESDTSVMTFATASVSWLQGQRSVVSTSLDTQSAVLSQTSTALSSATGVNLDDEYALQLELERSYQASSKLIGVVSDLYDQLFSVIG</sequence>
<dbReference type="PANTHER" id="PTHR30033">
    <property type="entry name" value="FLAGELLAR HOOK-ASSOCIATED PROTEIN 1"/>
    <property type="match status" value="1"/>
</dbReference>
<keyword evidence="9" id="KW-0969">Cilium</keyword>
<dbReference type="InterPro" id="IPR053927">
    <property type="entry name" value="FlgK_helical"/>
</dbReference>
<keyword evidence="9" id="KW-0966">Cell projection</keyword>
<dbReference type="RefSeq" id="WP_237345349.1">
    <property type="nucleotide sequence ID" value="NZ_JABWGX010000009.1"/>
</dbReference>
<evidence type="ECO:0000259" key="8">
    <source>
        <dbReference type="Pfam" id="PF22638"/>
    </source>
</evidence>
<evidence type="ECO:0000256" key="5">
    <source>
        <dbReference type="ARBA" id="ARBA00022525"/>
    </source>
</evidence>
<feature type="domain" description="Flagellar hook-associated protein FlgK helical" evidence="8">
    <location>
        <begin position="89"/>
        <end position="313"/>
    </location>
</feature>
<keyword evidence="10" id="KW-1185">Reference proteome</keyword>
<evidence type="ECO:0000256" key="1">
    <source>
        <dbReference type="ARBA" id="ARBA00004365"/>
    </source>
</evidence>
<name>A0ABU0LHR4_XANAG</name>
<evidence type="ECO:0000256" key="3">
    <source>
        <dbReference type="ARBA" id="ARBA00009677"/>
    </source>
</evidence>
<evidence type="ECO:0000259" key="7">
    <source>
        <dbReference type="Pfam" id="PF06429"/>
    </source>
</evidence>
<evidence type="ECO:0000256" key="4">
    <source>
        <dbReference type="ARBA" id="ARBA00016244"/>
    </source>
</evidence>
<feature type="domain" description="Flagellar basal-body/hook protein C-terminal" evidence="7">
    <location>
        <begin position="447"/>
        <end position="483"/>
    </location>
</feature>
<dbReference type="Pfam" id="PF22638">
    <property type="entry name" value="FlgK_D1"/>
    <property type="match status" value="1"/>
</dbReference>
<dbReference type="PANTHER" id="PTHR30033:SF1">
    <property type="entry name" value="FLAGELLAR HOOK-ASSOCIATED PROTEIN 1"/>
    <property type="match status" value="1"/>
</dbReference>
<dbReference type="InterPro" id="IPR010930">
    <property type="entry name" value="Flg_bb/hook_C_dom"/>
</dbReference>
<dbReference type="Proteomes" id="UP001241747">
    <property type="component" value="Unassembled WGS sequence"/>
</dbReference>
<comment type="caution">
    <text evidence="9">The sequence shown here is derived from an EMBL/GenBank/DDBJ whole genome shotgun (WGS) entry which is preliminary data.</text>
</comment>
<organism evidence="9 10">
    <name type="scientific">Xanthobacter agilis</name>
    <dbReference type="NCBI Taxonomy" id="47492"/>
    <lineage>
        <taxon>Bacteria</taxon>
        <taxon>Pseudomonadati</taxon>
        <taxon>Pseudomonadota</taxon>
        <taxon>Alphaproteobacteria</taxon>
        <taxon>Hyphomicrobiales</taxon>
        <taxon>Xanthobacteraceae</taxon>
        <taxon>Xanthobacter</taxon>
    </lineage>
</organism>